<dbReference type="AlphaFoldDB" id="A0A917HBY7"/>
<dbReference type="Proteomes" id="UP000622860">
    <property type="component" value="Unassembled WGS sequence"/>
</dbReference>
<keyword evidence="2" id="KW-1185">Reference proteome</keyword>
<comment type="caution">
    <text evidence="1">The sequence shown here is derived from an EMBL/GenBank/DDBJ whole genome shotgun (WGS) entry which is preliminary data.</text>
</comment>
<organism evidence="1 2">
    <name type="scientific">Virgibacillus oceani</name>
    <dbReference type="NCBI Taxonomy" id="1479511"/>
    <lineage>
        <taxon>Bacteria</taxon>
        <taxon>Bacillati</taxon>
        <taxon>Bacillota</taxon>
        <taxon>Bacilli</taxon>
        <taxon>Bacillales</taxon>
        <taxon>Bacillaceae</taxon>
        <taxon>Virgibacillus</taxon>
    </lineage>
</organism>
<name>A0A917HBY7_9BACI</name>
<evidence type="ECO:0000313" key="2">
    <source>
        <dbReference type="Proteomes" id="UP000622860"/>
    </source>
</evidence>
<gene>
    <name evidence="1" type="ORF">GCM10011398_17950</name>
</gene>
<sequence>MILRMELQQVCKKLQAENQNRELYFHMNNEEIRMIEQPYIGGRRKFEI</sequence>
<reference evidence="1" key="1">
    <citation type="journal article" date="2014" name="Int. J. Syst. Evol. Microbiol.">
        <title>Complete genome sequence of Corynebacterium casei LMG S-19264T (=DSM 44701T), isolated from a smear-ripened cheese.</title>
        <authorList>
            <consortium name="US DOE Joint Genome Institute (JGI-PGF)"/>
            <person name="Walter F."/>
            <person name="Albersmeier A."/>
            <person name="Kalinowski J."/>
            <person name="Ruckert C."/>
        </authorList>
    </citation>
    <scope>NUCLEOTIDE SEQUENCE</scope>
    <source>
        <strain evidence="1">CGMCC 1.12754</strain>
    </source>
</reference>
<proteinExistence type="predicted"/>
<protein>
    <submittedName>
        <fullName evidence="1">Uncharacterized protein</fullName>
    </submittedName>
</protein>
<reference evidence="1" key="2">
    <citation type="submission" date="2020-09" db="EMBL/GenBank/DDBJ databases">
        <authorList>
            <person name="Sun Q."/>
            <person name="Zhou Y."/>
        </authorList>
    </citation>
    <scope>NUCLEOTIDE SEQUENCE</scope>
    <source>
        <strain evidence="1">CGMCC 1.12754</strain>
    </source>
</reference>
<dbReference type="EMBL" id="BMFR01000006">
    <property type="protein sequence ID" value="GGG73834.1"/>
    <property type="molecule type" value="Genomic_DNA"/>
</dbReference>
<evidence type="ECO:0000313" key="1">
    <source>
        <dbReference type="EMBL" id="GGG73834.1"/>
    </source>
</evidence>
<accession>A0A917HBY7</accession>